<dbReference type="InterPro" id="IPR038256">
    <property type="entry name" value="Pol_alpha_znc_sf"/>
</dbReference>
<dbReference type="FunFam" id="3.30.420.10:FF:000036">
    <property type="entry name" value="DNA polymerase"/>
    <property type="match status" value="1"/>
</dbReference>
<dbReference type="EC" id="2.7.7.7" evidence="14"/>
<keyword evidence="11 14" id="KW-0238">DNA-binding</keyword>
<evidence type="ECO:0000256" key="2">
    <source>
        <dbReference type="ARBA" id="ARBA00004173"/>
    </source>
</evidence>
<dbReference type="GO" id="GO:0003697">
    <property type="term" value="F:single-stranded DNA binding"/>
    <property type="evidence" value="ECO:0007669"/>
    <property type="project" value="TreeGrafter"/>
</dbReference>
<keyword evidence="8" id="KW-0863">Zinc-finger</keyword>
<dbReference type="FunFam" id="3.30.70.2820:FF:000001">
    <property type="entry name" value="DNA polymerase"/>
    <property type="match status" value="1"/>
</dbReference>
<dbReference type="GO" id="GO:0005658">
    <property type="term" value="C:alpha DNA polymerase:primase complex"/>
    <property type="evidence" value="ECO:0007669"/>
    <property type="project" value="TreeGrafter"/>
</dbReference>
<keyword evidence="7" id="KW-0479">Metal-binding</keyword>
<evidence type="ECO:0000256" key="13">
    <source>
        <dbReference type="ARBA" id="ARBA00023242"/>
    </source>
</evidence>
<dbReference type="InterPro" id="IPR015088">
    <property type="entry name" value="Znf_DNA-dir_DNA_pol_B_alpha"/>
</dbReference>
<dbReference type="InterPro" id="IPR017964">
    <property type="entry name" value="DNA-dir_DNA_pol_B_CS"/>
</dbReference>
<evidence type="ECO:0000313" key="20">
    <source>
        <dbReference type="EMBL" id="KAK3357190.1"/>
    </source>
</evidence>
<evidence type="ECO:0000256" key="15">
    <source>
        <dbReference type="SAM" id="MobiDB-lite"/>
    </source>
</evidence>
<evidence type="ECO:0000256" key="10">
    <source>
        <dbReference type="ARBA" id="ARBA00022932"/>
    </source>
</evidence>
<dbReference type="PANTHER" id="PTHR45861:SF1">
    <property type="entry name" value="DNA POLYMERASE ALPHA CATALYTIC SUBUNIT"/>
    <property type="match status" value="1"/>
</dbReference>
<evidence type="ECO:0000256" key="1">
    <source>
        <dbReference type="ARBA" id="ARBA00004123"/>
    </source>
</evidence>
<dbReference type="InterPro" id="IPR006134">
    <property type="entry name" value="DNA-dir_DNA_pol_B_multi_dom"/>
</dbReference>
<evidence type="ECO:0000256" key="5">
    <source>
        <dbReference type="ARBA" id="ARBA00022695"/>
    </source>
</evidence>
<feature type="domain" description="DNA-directed DNA polymerase family B exonuclease" evidence="17">
    <location>
        <begin position="483"/>
        <end position="729"/>
    </location>
</feature>
<evidence type="ECO:0000259" key="19">
    <source>
        <dbReference type="Pfam" id="PF12254"/>
    </source>
</evidence>
<dbReference type="InterPro" id="IPR012337">
    <property type="entry name" value="RNaseH-like_sf"/>
</dbReference>
<gene>
    <name evidence="20" type="ORF">B0T25DRAFT_498205</name>
</gene>
<dbReference type="GO" id="GO:0005739">
    <property type="term" value="C:mitochondrion"/>
    <property type="evidence" value="ECO:0007669"/>
    <property type="project" value="UniProtKB-SubCell"/>
</dbReference>
<dbReference type="GO" id="GO:0006281">
    <property type="term" value="P:DNA repair"/>
    <property type="evidence" value="ECO:0007669"/>
    <property type="project" value="UniProtKB-ARBA"/>
</dbReference>
<feature type="region of interest" description="Disordered" evidence="15">
    <location>
        <begin position="827"/>
        <end position="849"/>
    </location>
</feature>
<keyword evidence="12" id="KW-0496">Mitochondrion</keyword>
<dbReference type="PANTHER" id="PTHR45861">
    <property type="entry name" value="DNA POLYMERASE ALPHA CATALYTIC SUBUNIT"/>
    <property type="match status" value="1"/>
</dbReference>
<comment type="caution">
    <text evidence="20">The sequence shown here is derived from an EMBL/GenBank/DDBJ whole genome shotgun (WGS) entry which is preliminary data.</text>
</comment>
<dbReference type="SMART" id="SM00486">
    <property type="entry name" value="POLBc"/>
    <property type="match status" value="1"/>
</dbReference>
<evidence type="ECO:0000256" key="7">
    <source>
        <dbReference type="ARBA" id="ARBA00022723"/>
    </source>
</evidence>
<comment type="catalytic activity">
    <reaction evidence="14">
        <text>DNA(n) + a 2'-deoxyribonucleoside 5'-triphosphate = DNA(n+1) + diphosphate</text>
        <dbReference type="Rhea" id="RHEA:22508"/>
        <dbReference type="Rhea" id="RHEA-COMP:17339"/>
        <dbReference type="Rhea" id="RHEA-COMP:17340"/>
        <dbReference type="ChEBI" id="CHEBI:33019"/>
        <dbReference type="ChEBI" id="CHEBI:61560"/>
        <dbReference type="ChEBI" id="CHEBI:173112"/>
        <dbReference type="EC" id="2.7.7.7"/>
    </reaction>
</comment>
<dbReference type="GO" id="GO:0003688">
    <property type="term" value="F:DNA replication origin binding"/>
    <property type="evidence" value="ECO:0007669"/>
    <property type="project" value="TreeGrafter"/>
</dbReference>
<dbReference type="GO" id="GO:0008270">
    <property type="term" value="F:zinc ion binding"/>
    <property type="evidence" value="ECO:0007669"/>
    <property type="project" value="UniProtKB-KW"/>
</dbReference>
<dbReference type="Pfam" id="PF08996">
    <property type="entry name" value="zf-DNA_Pol"/>
    <property type="match status" value="1"/>
</dbReference>
<dbReference type="FunFam" id="1.10.132.60:FF:000004">
    <property type="entry name" value="DNA polymerase"/>
    <property type="match status" value="1"/>
</dbReference>
<dbReference type="Gene3D" id="3.30.420.10">
    <property type="entry name" value="Ribonuclease H-like superfamily/Ribonuclease H"/>
    <property type="match status" value="1"/>
</dbReference>
<protein>
    <recommendedName>
        <fullName evidence="14">DNA polymerase</fullName>
        <ecNumber evidence="14">2.7.7.7</ecNumber>
    </recommendedName>
</protein>
<dbReference type="Proteomes" id="UP001275084">
    <property type="component" value="Unassembled WGS sequence"/>
</dbReference>
<dbReference type="SUPFAM" id="SSF56672">
    <property type="entry name" value="DNA/RNA polymerases"/>
    <property type="match status" value="1"/>
</dbReference>
<dbReference type="CDD" id="cd05776">
    <property type="entry name" value="DNA_polB_alpha_exo"/>
    <property type="match status" value="1"/>
</dbReference>
<keyword evidence="10 14" id="KW-0239">DNA-directed DNA polymerase</keyword>
<evidence type="ECO:0000256" key="8">
    <source>
        <dbReference type="ARBA" id="ARBA00022771"/>
    </source>
</evidence>
<sequence>MPKSTAKRTKFAELRALRESGKKKFDTYEVGQVDDLYEEVDENQYKKIVRDRLNEDDFVVDDNGEGYADDGREEWDRVPVNETDSESDGGAKIVRGKGSKSKKQREEDQLKKDANDRNITEYFTKGNTAPPKAKKIIKTEEDETFMDNLLDGVVGDLLGEVDTNVPAPRGSRRVSKKRERSPERRKPRKLSPAPERQRPIAKKPKVVDDRLPSPQLYDAPMDEDDFIPPTDDGSAADVIMSDPAPSSPAAKAAQRRIKPKVEEEDEEEDLMEVAHTGAVTTVSVNISASRQIKKIVKPDPYPTPVSSSPTKPDGAVDSSAWNNISKGLNVVSASQTETRIAGKIDYKDAVEEDGSLNMFWTDYTEINGSLCLFGKVLNKKTKTYVSCFVRVDNILRKLFFLPRQHRYRGGVESTEDIGMEKVYDEVDALMSNMKVEMHKIKACNRKYAFELPDVPKEGQYLKLLYPYTKPPIDMNTTGETFSRVFGTNTALFEQFVLWKNIMGPCWLKIQDADFSALKNASHCRLEVQVDHPNMVTVISESESPPDPPLTLVSFAMRTVFNVRDNKQEILAISARVYSDVTLSETKSARDLPCHTFTILRPNGTAFPVGFEAMARERKMGLIKLMKQETEMLSFFLARIDVVDPDVIVGHQLEGVDYSILLNRLHEKKVPQWSRLGRMRRSQWPSAIGKVGGNVFAERQVMAGRLLCDLANDAGKSVMFKCQSWSLSEMCNLYLGGTDHRGEFDNDAALKTWAASAKGLMDYVSHVEADTYFIAALALKTQVLPLTKVLTNLAGNSWARTLTGTRAERNEYILLHRFHKNKYICPDKQSFRGRGRPEDGANEQGDDAKKKDKYKGGLVFEPEKGLYDKFVLVMDFNSLYPSIIQEFNICFTTVDRTKLSDDEEAVPDVPDKKLGPGILPELIAGLVNRRREVKKLMKDKNATPEQLATWDIKQLALKLTANSMYGCLGYERSRFYARPLAVLTTYKGREILRSTKELAEASSLQVIYGDTDSVMINANVDNIADAFRVGREFKEAVNKCYRLLEIDIDNVFRRILLQAKKKYAAINIVEENGKWVEKMEVKGLDMKRREYCALSKEMSRHTLNEILSGDDTEVAIQRVHEYLREMAQNMRKYAIPARKYIIFTQLGKAPSEYPNGDSMPQVQVALREMARGKPVRKGDVISYIITGDSKTTSEPAPKRAYPSQDVVKHGSELKPDVEWYMGKQIFPTIERLCANIVGTSSTQLAENLGLDVRRYANTGNGNSSSSGSGGAVEVHPLESQIPDAIRFADCARLSLRCRTCKASNVFEGLLGSPERVTPAGVVCPVASCGATISNLSVVAQVEAAVRAQTARYYEGWLVCSDTGCGNRTRQISVDSRRCLGPKGLGRNDCTGRMCYEFGARDMYTQLKYFASLWDVDKALENVDEKPVQGGVEGAQAMSPEERKEMIKALAAQNRVRFKTVKGAVERYLNKCGYQWVNMYTLFAGLGYVAE</sequence>
<dbReference type="PROSITE" id="PS00116">
    <property type="entry name" value="DNA_POLYMERASE_B"/>
    <property type="match status" value="1"/>
</dbReference>
<evidence type="ECO:0000259" key="16">
    <source>
        <dbReference type="Pfam" id="PF00136"/>
    </source>
</evidence>
<keyword evidence="9" id="KW-0862">Zinc</keyword>
<dbReference type="Gene3D" id="3.30.70.2820">
    <property type="match status" value="1"/>
</dbReference>
<dbReference type="NCBIfam" id="TIGR00592">
    <property type="entry name" value="pol2"/>
    <property type="match status" value="1"/>
</dbReference>
<evidence type="ECO:0000256" key="14">
    <source>
        <dbReference type="RuleBase" id="RU000442"/>
    </source>
</evidence>
<dbReference type="GO" id="GO:0006272">
    <property type="term" value="P:leading strand elongation"/>
    <property type="evidence" value="ECO:0007669"/>
    <property type="project" value="TreeGrafter"/>
</dbReference>
<feature type="compositionally biased region" description="Basic residues" evidence="15">
    <location>
        <begin position="170"/>
        <end position="189"/>
    </location>
</feature>
<keyword evidence="6 14" id="KW-0235">DNA replication</keyword>
<dbReference type="GO" id="GO:0003887">
    <property type="term" value="F:DNA-directed DNA polymerase activity"/>
    <property type="evidence" value="ECO:0007669"/>
    <property type="project" value="UniProtKB-KW"/>
</dbReference>
<dbReference type="GO" id="GO:0003682">
    <property type="term" value="F:chromatin binding"/>
    <property type="evidence" value="ECO:0007669"/>
    <property type="project" value="TreeGrafter"/>
</dbReference>
<dbReference type="GO" id="GO:1902975">
    <property type="term" value="P:mitotic DNA replication initiation"/>
    <property type="evidence" value="ECO:0007669"/>
    <property type="project" value="InterPro"/>
</dbReference>
<dbReference type="InterPro" id="IPR045846">
    <property type="entry name" value="POLBc_alpha"/>
</dbReference>
<comment type="similarity">
    <text evidence="3 14">Belongs to the DNA polymerase type-B family.</text>
</comment>
<evidence type="ECO:0000256" key="4">
    <source>
        <dbReference type="ARBA" id="ARBA00022679"/>
    </source>
</evidence>
<dbReference type="EMBL" id="JAUIQD010000003">
    <property type="protein sequence ID" value="KAK3357190.1"/>
    <property type="molecule type" value="Genomic_DNA"/>
</dbReference>
<keyword evidence="5 14" id="KW-0548">Nucleotidyltransferase</keyword>
<dbReference type="InterPro" id="IPR006133">
    <property type="entry name" value="DNA-dir_DNA_pol_B_exonuc"/>
</dbReference>
<evidence type="ECO:0000259" key="18">
    <source>
        <dbReference type="Pfam" id="PF08996"/>
    </source>
</evidence>
<dbReference type="Gene3D" id="3.90.1600.10">
    <property type="entry name" value="Palm domain of DNA polymerase"/>
    <property type="match status" value="2"/>
</dbReference>
<keyword evidence="21" id="KW-1185">Reference proteome</keyword>
<dbReference type="GO" id="GO:0006273">
    <property type="term" value="P:lagging strand elongation"/>
    <property type="evidence" value="ECO:0007669"/>
    <property type="project" value="TreeGrafter"/>
</dbReference>
<comment type="subcellular location">
    <subcellularLocation>
        <location evidence="2">Mitochondrion</location>
    </subcellularLocation>
    <subcellularLocation>
        <location evidence="1">Nucleus</location>
    </subcellularLocation>
</comment>
<dbReference type="Gene3D" id="1.10.132.60">
    <property type="entry name" value="DNA polymerase family B, C-terminal domain"/>
    <property type="match status" value="1"/>
</dbReference>
<dbReference type="InterPro" id="IPR024647">
    <property type="entry name" value="DNA_pol_a_cat_su_N"/>
</dbReference>
<evidence type="ECO:0000259" key="17">
    <source>
        <dbReference type="Pfam" id="PF03104"/>
    </source>
</evidence>
<evidence type="ECO:0000256" key="6">
    <source>
        <dbReference type="ARBA" id="ARBA00022705"/>
    </source>
</evidence>
<dbReference type="CDD" id="cd05532">
    <property type="entry name" value="POLBc_alpha"/>
    <property type="match status" value="1"/>
</dbReference>
<evidence type="ECO:0000256" key="9">
    <source>
        <dbReference type="ARBA" id="ARBA00022833"/>
    </source>
</evidence>
<keyword evidence="4 14" id="KW-0808">Transferase</keyword>
<feature type="domain" description="DNA-directed DNA polymerase family B multifunctional" evidence="16">
    <location>
        <begin position="796"/>
        <end position="1235"/>
    </location>
</feature>
<keyword evidence="13" id="KW-0539">Nucleus</keyword>
<evidence type="ECO:0000256" key="11">
    <source>
        <dbReference type="ARBA" id="ARBA00023125"/>
    </source>
</evidence>
<dbReference type="InterPro" id="IPR042087">
    <property type="entry name" value="DNA_pol_B_thumb"/>
</dbReference>
<feature type="region of interest" description="Disordered" evidence="15">
    <location>
        <begin position="295"/>
        <end position="315"/>
    </location>
</feature>
<feature type="region of interest" description="Disordered" evidence="15">
    <location>
        <begin position="158"/>
        <end position="270"/>
    </location>
</feature>
<dbReference type="GO" id="GO:0000166">
    <property type="term" value="F:nucleotide binding"/>
    <property type="evidence" value="ECO:0007669"/>
    <property type="project" value="InterPro"/>
</dbReference>
<dbReference type="InterPro" id="IPR006172">
    <property type="entry name" value="DNA-dir_DNA_pol_B"/>
</dbReference>
<evidence type="ECO:0000256" key="3">
    <source>
        <dbReference type="ARBA" id="ARBA00005755"/>
    </source>
</evidence>
<feature type="compositionally biased region" description="Basic residues" evidence="15">
    <location>
        <begin position="94"/>
        <end position="103"/>
    </location>
</feature>
<reference evidence="20" key="1">
    <citation type="journal article" date="2023" name="Mol. Phylogenet. Evol.">
        <title>Genome-scale phylogeny and comparative genomics of the fungal order Sordariales.</title>
        <authorList>
            <person name="Hensen N."/>
            <person name="Bonometti L."/>
            <person name="Westerberg I."/>
            <person name="Brannstrom I.O."/>
            <person name="Guillou S."/>
            <person name="Cros-Aarteil S."/>
            <person name="Calhoun S."/>
            <person name="Haridas S."/>
            <person name="Kuo A."/>
            <person name="Mondo S."/>
            <person name="Pangilinan J."/>
            <person name="Riley R."/>
            <person name="LaButti K."/>
            <person name="Andreopoulos B."/>
            <person name="Lipzen A."/>
            <person name="Chen C."/>
            <person name="Yan M."/>
            <person name="Daum C."/>
            <person name="Ng V."/>
            <person name="Clum A."/>
            <person name="Steindorff A."/>
            <person name="Ohm R.A."/>
            <person name="Martin F."/>
            <person name="Silar P."/>
            <person name="Natvig D.O."/>
            <person name="Lalanne C."/>
            <person name="Gautier V."/>
            <person name="Ament-Velasquez S.L."/>
            <person name="Kruys A."/>
            <person name="Hutchinson M.I."/>
            <person name="Powell A.J."/>
            <person name="Barry K."/>
            <person name="Miller A.N."/>
            <person name="Grigoriev I.V."/>
            <person name="Debuchy R."/>
            <person name="Gladieux P."/>
            <person name="Hiltunen Thoren M."/>
            <person name="Johannesson H."/>
        </authorList>
    </citation>
    <scope>NUCLEOTIDE SEQUENCE</scope>
    <source>
        <strain evidence="20">CBS 955.72</strain>
    </source>
</reference>
<dbReference type="Pfam" id="PF00136">
    <property type="entry name" value="DNA_pol_B"/>
    <property type="match status" value="1"/>
</dbReference>
<dbReference type="Gene3D" id="2.40.50.730">
    <property type="match status" value="1"/>
</dbReference>
<feature type="compositionally biased region" description="Low complexity" evidence="15">
    <location>
        <begin position="241"/>
        <end position="252"/>
    </location>
</feature>
<dbReference type="Pfam" id="PF12254">
    <property type="entry name" value="DNA_pol_alpha_N"/>
    <property type="match status" value="1"/>
</dbReference>
<dbReference type="Gene3D" id="1.10.3200.20">
    <property type="entry name" value="DNA Polymerase alpha, zinc finger"/>
    <property type="match status" value="1"/>
</dbReference>
<evidence type="ECO:0000313" key="21">
    <source>
        <dbReference type="Proteomes" id="UP001275084"/>
    </source>
</evidence>
<feature type="region of interest" description="Disordered" evidence="15">
    <location>
        <begin position="59"/>
        <end position="134"/>
    </location>
</feature>
<organism evidence="20 21">
    <name type="scientific">Lasiosphaeria hispida</name>
    <dbReference type="NCBI Taxonomy" id="260671"/>
    <lineage>
        <taxon>Eukaryota</taxon>
        <taxon>Fungi</taxon>
        <taxon>Dikarya</taxon>
        <taxon>Ascomycota</taxon>
        <taxon>Pezizomycotina</taxon>
        <taxon>Sordariomycetes</taxon>
        <taxon>Sordariomycetidae</taxon>
        <taxon>Sordariales</taxon>
        <taxon>Lasiosphaeriaceae</taxon>
        <taxon>Lasiosphaeria</taxon>
    </lineage>
</organism>
<dbReference type="PRINTS" id="PR00106">
    <property type="entry name" value="DNAPOLB"/>
</dbReference>
<feature type="compositionally biased region" description="Basic and acidic residues" evidence="15">
    <location>
        <begin position="104"/>
        <end position="119"/>
    </location>
</feature>
<name>A0AAJ0MFX3_9PEZI</name>
<accession>A0AAJ0MFX3</accession>
<dbReference type="InterPro" id="IPR036397">
    <property type="entry name" value="RNaseH_sf"/>
</dbReference>
<dbReference type="SUPFAM" id="SSF53098">
    <property type="entry name" value="Ribonuclease H-like"/>
    <property type="match status" value="1"/>
</dbReference>
<feature type="domain" description="DNA polymerase alpha catalytic subunit N-terminal" evidence="19">
    <location>
        <begin position="12"/>
        <end position="76"/>
    </location>
</feature>
<dbReference type="Pfam" id="PF03104">
    <property type="entry name" value="DNA_pol_B_exo1"/>
    <property type="match status" value="1"/>
</dbReference>
<dbReference type="InterPro" id="IPR023211">
    <property type="entry name" value="DNA_pol_palm_dom_sf"/>
</dbReference>
<feature type="compositionally biased region" description="Acidic residues" evidence="15">
    <location>
        <begin position="59"/>
        <end position="73"/>
    </location>
</feature>
<proteinExistence type="inferred from homology"/>
<evidence type="ECO:0000256" key="12">
    <source>
        <dbReference type="ARBA" id="ARBA00023128"/>
    </source>
</evidence>
<feature type="domain" description="Zinc finger DNA-directed DNA polymerase family B alpha" evidence="18">
    <location>
        <begin position="1278"/>
        <end position="1481"/>
    </location>
</feature>
<dbReference type="InterPro" id="IPR043502">
    <property type="entry name" value="DNA/RNA_pol_sf"/>
</dbReference>
<reference evidence="20" key="2">
    <citation type="submission" date="2023-06" db="EMBL/GenBank/DDBJ databases">
        <authorList>
            <consortium name="Lawrence Berkeley National Laboratory"/>
            <person name="Haridas S."/>
            <person name="Hensen N."/>
            <person name="Bonometti L."/>
            <person name="Westerberg I."/>
            <person name="Brannstrom I.O."/>
            <person name="Guillou S."/>
            <person name="Cros-Aarteil S."/>
            <person name="Calhoun S."/>
            <person name="Kuo A."/>
            <person name="Mondo S."/>
            <person name="Pangilinan J."/>
            <person name="Riley R."/>
            <person name="Labutti K."/>
            <person name="Andreopoulos B."/>
            <person name="Lipzen A."/>
            <person name="Chen C."/>
            <person name="Yanf M."/>
            <person name="Daum C."/>
            <person name="Ng V."/>
            <person name="Clum A."/>
            <person name="Steindorff A."/>
            <person name="Ohm R."/>
            <person name="Martin F."/>
            <person name="Silar P."/>
            <person name="Natvig D."/>
            <person name="Lalanne C."/>
            <person name="Gautier V."/>
            <person name="Ament-Velasquez S.L."/>
            <person name="Kruys A."/>
            <person name="Hutchinson M.I."/>
            <person name="Powell A.J."/>
            <person name="Barry K."/>
            <person name="Miller A.N."/>
            <person name="Grigoriev I.V."/>
            <person name="Debuchy R."/>
            <person name="Gladieux P."/>
            <person name="Thoren M.H."/>
            <person name="Johannesson H."/>
        </authorList>
    </citation>
    <scope>NUCLEOTIDE SEQUENCE</scope>
    <source>
        <strain evidence="20">CBS 955.72</strain>
    </source>
</reference>